<dbReference type="Pfam" id="PF08238">
    <property type="entry name" value="Sel1"/>
    <property type="match status" value="4"/>
</dbReference>
<dbReference type="PANTHER" id="PTHR43628:SF1">
    <property type="entry name" value="CHITIN SYNTHASE REGULATORY FACTOR 2-RELATED"/>
    <property type="match status" value="1"/>
</dbReference>
<dbReference type="PANTHER" id="PTHR43628">
    <property type="entry name" value="ACTIVATOR OF C KINASE PROTEIN 1-RELATED"/>
    <property type="match status" value="1"/>
</dbReference>
<dbReference type="EMBL" id="HBEM01008435">
    <property type="protein sequence ID" value="CAD8440598.1"/>
    <property type="molecule type" value="Transcribed_RNA"/>
</dbReference>
<gene>
    <name evidence="1" type="ORF">LAMO00422_LOCUS5902</name>
</gene>
<dbReference type="InterPro" id="IPR006597">
    <property type="entry name" value="Sel1-like"/>
</dbReference>
<sequence length="293" mass="33423">MYNLATIYKARKNCGVQAFHWFAKAAAQTIDEVNSKDLEVHEAITNSNFVLGTIYQGLDDTKCGVGKDEKKALVCYKKAADWGDVKAQYNLATLLYSSDKIKDEKSAVEWYHKAAEGGTPGANFMLAQIYTEGRLVKMSLRKAAEYAKKAHAQGIQPAKLLYEDILKEQKILENARQRKIKEIEERVRELRVFEAEEEKEGGSKNIMLYKVAKAFRVSIRSKPTESPSTKTGKILEPGTIFRVKNIQKRKESDKQHKQTFLELFDGSGWAFVHYPKKGDKRVLVYKVLHPREE</sequence>
<accession>A0A7S0D1R7</accession>
<evidence type="ECO:0000313" key="1">
    <source>
        <dbReference type="EMBL" id="CAD8440598.1"/>
    </source>
</evidence>
<dbReference type="AlphaFoldDB" id="A0A7S0D1R7"/>
<dbReference type="SMART" id="SM00671">
    <property type="entry name" value="SEL1"/>
    <property type="match status" value="3"/>
</dbReference>
<dbReference type="SUPFAM" id="SSF81901">
    <property type="entry name" value="HCP-like"/>
    <property type="match status" value="1"/>
</dbReference>
<dbReference type="Gene3D" id="1.25.40.10">
    <property type="entry name" value="Tetratricopeptide repeat domain"/>
    <property type="match status" value="1"/>
</dbReference>
<protein>
    <submittedName>
        <fullName evidence="1">Uncharacterized protein</fullName>
    </submittedName>
</protein>
<organism evidence="1">
    <name type="scientific">Amorphochlora amoebiformis</name>
    <dbReference type="NCBI Taxonomy" id="1561963"/>
    <lineage>
        <taxon>Eukaryota</taxon>
        <taxon>Sar</taxon>
        <taxon>Rhizaria</taxon>
        <taxon>Cercozoa</taxon>
        <taxon>Chlorarachniophyceae</taxon>
        <taxon>Amorphochlora</taxon>
    </lineage>
</organism>
<reference evidence="1" key="1">
    <citation type="submission" date="2021-01" db="EMBL/GenBank/DDBJ databases">
        <authorList>
            <person name="Corre E."/>
            <person name="Pelletier E."/>
            <person name="Niang G."/>
            <person name="Scheremetjew M."/>
            <person name="Finn R."/>
            <person name="Kale V."/>
            <person name="Holt S."/>
            <person name="Cochrane G."/>
            <person name="Meng A."/>
            <person name="Brown T."/>
            <person name="Cohen L."/>
        </authorList>
    </citation>
    <scope>NUCLEOTIDE SEQUENCE</scope>
    <source>
        <strain evidence="1">CCMP2058</strain>
    </source>
</reference>
<dbReference type="InterPro" id="IPR011990">
    <property type="entry name" value="TPR-like_helical_dom_sf"/>
</dbReference>
<proteinExistence type="predicted"/>
<name>A0A7S0D1R7_9EUKA</name>
<dbReference type="InterPro" id="IPR052945">
    <property type="entry name" value="Mitotic_Regulator"/>
</dbReference>